<evidence type="ECO:0000313" key="1">
    <source>
        <dbReference type="EMBL" id="HIR88999.1"/>
    </source>
</evidence>
<dbReference type="GO" id="GO:0016301">
    <property type="term" value="F:kinase activity"/>
    <property type="evidence" value="ECO:0007669"/>
    <property type="project" value="UniProtKB-KW"/>
</dbReference>
<organism evidence="1 2">
    <name type="scientific">Candidatus Fimimorpha faecalis</name>
    <dbReference type="NCBI Taxonomy" id="2840824"/>
    <lineage>
        <taxon>Bacteria</taxon>
        <taxon>Bacillati</taxon>
        <taxon>Bacillota</taxon>
        <taxon>Clostridia</taxon>
        <taxon>Eubacteriales</taxon>
        <taxon>Candidatus Fimimorpha</taxon>
    </lineage>
</organism>
<keyword evidence="1" id="KW-0808">Transferase</keyword>
<keyword evidence="1" id="KW-0418">Kinase</keyword>
<dbReference type="Pfam" id="PF13189">
    <property type="entry name" value="Cytidylate_kin2"/>
    <property type="match status" value="1"/>
</dbReference>
<protein>
    <submittedName>
        <fullName evidence="1">Cytidylate kinase-like family protein</fullName>
    </submittedName>
</protein>
<dbReference type="SUPFAM" id="SSF52540">
    <property type="entry name" value="P-loop containing nucleoside triphosphate hydrolases"/>
    <property type="match status" value="1"/>
</dbReference>
<name>A0A9D1EEV2_9FIRM</name>
<gene>
    <name evidence="1" type="ORF">IAC96_08630</name>
</gene>
<dbReference type="EMBL" id="DVHN01000108">
    <property type="protein sequence ID" value="HIR88999.1"/>
    <property type="molecule type" value="Genomic_DNA"/>
</dbReference>
<reference evidence="1" key="2">
    <citation type="journal article" date="2021" name="PeerJ">
        <title>Extensive microbial diversity within the chicken gut microbiome revealed by metagenomics and culture.</title>
        <authorList>
            <person name="Gilroy R."/>
            <person name="Ravi A."/>
            <person name="Getino M."/>
            <person name="Pursley I."/>
            <person name="Horton D.L."/>
            <person name="Alikhan N.F."/>
            <person name="Baker D."/>
            <person name="Gharbi K."/>
            <person name="Hall N."/>
            <person name="Watson M."/>
            <person name="Adriaenssens E.M."/>
            <person name="Foster-Nyarko E."/>
            <person name="Jarju S."/>
            <person name="Secka A."/>
            <person name="Antonio M."/>
            <person name="Oren A."/>
            <person name="Chaudhuri R.R."/>
            <person name="La Ragione R."/>
            <person name="Hildebrand F."/>
            <person name="Pallen M.J."/>
        </authorList>
    </citation>
    <scope>NUCLEOTIDE SEQUENCE</scope>
    <source>
        <strain evidence="1">ChiW13-3771</strain>
    </source>
</reference>
<dbReference type="Gene3D" id="3.40.50.300">
    <property type="entry name" value="P-loop containing nucleotide triphosphate hydrolases"/>
    <property type="match status" value="1"/>
</dbReference>
<reference evidence="1" key="1">
    <citation type="submission" date="2020-10" db="EMBL/GenBank/DDBJ databases">
        <authorList>
            <person name="Gilroy R."/>
        </authorList>
    </citation>
    <scope>NUCLEOTIDE SEQUENCE</scope>
    <source>
        <strain evidence="1">ChiW13-3771</strain>
    </source>
</reference>
<evidence type="ECO:0000313" key="2">
    <source>
        <dbReference type="Proteomes" id="UP000824201"/>
    </source>
</evidence>
<dbReference type="InterPro" id="IPR027417">
    <property type="entry name" value="P-loop_NTPase"/>
</dbReference>
<comment type="caution">
    <text evidence="1">The sequence shown here is derived from an EMBL/GenBank/DDBJ whole genome shotgun (WGS) entry which is preliminary data.</text>
</comment>
<proteinExistence type="predicted"/>
<dbReference type="Proteomes" id="UP000824201">
    <property type="component" value="Unassembled WGS sequence"/>
</dbReference>
<accession>A0A9D1EEV2</accession>
<dbReference type="AlphaFoldDB" id="A0A9D1EEV2"/>
<sequence length="214" mass="24674">MRLVKIMKKCIITISRNYGAGAGEVGRRLSADLNIPFYDKEILHLASQSSGISPEVLEETDERPGGKMLYRIIKSLHPPINDTDSNDPFIRDEKAFRYESAIIQKLAEEHSCIIVGRCADYLLKDRSDAVRIFIHASQEFRLQRMSCLLQLSNQEVLKILKKTDRVRQAYYNYFTGNEWHNALNYDLTIDTEVLGIEKSVQLIKDYLTLRGFLE</sequence>